<comment type="caution">
    <text evidence="5">The sequence shown here is derived from an EMBL/GenBank/DDBJ whole genome shotgun (WGS) entry which is preliminary data.</text>
</comment>
<keyword evidence="1" id="KW-0805">Transcription regulation</keyword>
<evidence type="ECO:0000256" key="1">
    <source>
        <dbReference type="ARBA" id="ARBA00023015"/>
    </source>
</evidence>
<dbReference type="CDD" id="cd00090">
    <property type="entry name" value="HTH_ARSR"/>
    <property type="match status" value="1"/>
</dbReference>
<dbReference type="GO" id="GO:0003677">
    <property type="term" value="F:DNA binding"/>
    <property type="evidence" value="ECO:0007669"/>
    <property type="project" value="UniProtKB-KW"/>
</dbReference>
<dbReference type="PRINTS" id="PR00598">
    <property type="entry name" value="HTHMARR"/>
</dbReference>
<dbReference type="RefSeq" id="WP_107725499.1">
    <property type="nucleotide sequence ID" value="NZ_PZZP01000001.1"/>
</dbReference>
<dbReference type="OrthoDB" id="6462103at2"/>
<accession>A0A2T4ZA24</accession>
<dbReference type="Pfam" id="PF12802">
    <property type="entry name" value="MarR_2"/>
    <property type="match status" value="1"/>
</dbReference>
<dbReference type="InterPro" id="IPR036390">
    <property type="entry name" value="WH_DNA-bd_sf"/>
</dbReference>
<protein>
    <submittedName>
        <fullName evidence="5">DNA-binding MarR family transcriptional regulator</fullName>
    </submittedName>
</protein>
<dbReference type="PROSITE" id="PS50995">
    <property type="entry name" value="HTH_MARR_2"/>
    <property type="match status" value="1"/>
</dbReference>
<dbReference type="InterPro" id="IPR023187">
    <property type="entry name" value="Tscrpt_reg_MarR-type_CS"/>
</dbReference>
<sequence length="162" mass="18415">MDNHTIRSCSEGTETPGKYISAIYRHLQILISDRLQPYRIGSGQYIFLLTIAKKEGISQKALSKELLIDKTTTAKAIKKLEAEGYVQRETDPNDKRYHLLYLTESGGLVVPKIQTVLDEIHEKSRAGMDDDEYALMLSLLEKMLCNVSEQVLQRRINDDSTP</sequence>
<dbReference type="GO" id="GO:0003700">
    <property type="term" value="F:DNA-binding transcription factor activity"/>
    <property type="evidence" value="ECO:0007669"/>
    <property type="project" value="InterPro"/>
</dbReference>
<evidence type="ECO:0000313" key="6">
    <source>
        <dbReference type="Proteomes" id="UP000241639"/>
    </source>
</evidence>
<keyword evidence="2 5" id="KW-0238">DNA-binding</keyword>
<feature type="domain" description="HTH marR-type" evidence="4">
    <location>
        <begin position="1"/>
        <end position="145"/>
    </location>
</feature>
<evidence type="ECO:0000313" key="5">
    <source>
        <dbReference type="EMBL" id="PTM58737.1"/>
    </source>
</evidence>
<dbReference type="InterPro" id="IPR036388">
    <property type="entry name" value="WH-like_DNA-bd_sf"/>
</dbReference>
<evidence type="ECO:0000256" key="2">
    <source>
        <dbReference type="ARBA" id="ARBA00023125"/>
    </source>
</evidence>
<dbReference type="InterPro" id="IPR011991">
    <property type="entry name" value="ArsR-like_HTH"/>
</dbReference>
<dbReference type="PANTHER" id="PTHR42756:SF2">
    <property type="entry name" value="MARR FAMILY REGULATORY PROTEIN"/>
    <property type="match status" value="1"/>
</dbReference>
<evidence type="ECO:0000259" key="4">
    <source>
        <dbReference type="PROSITE" id="PS50995"/>
    </source>
</evidence>
<evidence type="ECO:0000256" key="3">
    <source>
        <dbReference type="ARBA" id="ARBA00023163"/>
    </source>
</evidence>
<dbReference type="Gene3D" id="1.10.10.10">
    <property type="entry name" value="Winged helix-like DNA-binding domain superfamily/Winged helix DNA-binding domain"/>
    <property type="match status" value="1"/>
</dbReference>
<dbReference type="AlphaFoldDB" id="A0A2T4ZA24"/>
<keyword evidence="3" id="KW-0804">Transcription</keyword>
<dbReference type="PROSITE" id="PS01117">
    <property type="entry name" value="HTH_MARR_1"/>
    <property type="match status" value="1"/>
</dbReference>
<reference evidence="5 6" key="1">
    <citation type="submission" date="2018-04" db="EMBL/GenBank/DDBJ databases">
        <title>Genomic Encyclopedia of Archaeal and Bacterial Type Strains, Phase II (KMG-II): from individual species to whole genera.</title>
        <authorList>
            <person name="Goeker M."/>
        </authorList>
    </citation>
    <scope>NUCLEOTIDE SEQUENCE [LARGE SCALE GENOMIC DNA]</scope>
    <source>
        <strain evidence="5 6">DSM 45169</strain>
    </source>
</reference>
<keyword evidence="6" id="KW-1185">Reference proteome</keyword>
<gene>
    <name evidence="5" type="ORF">C8J48_1327</name>
</gene>
<dbReference type="EMBL" id="PZZP01000001">
    <property type="protein sequence ID" value="PTM58737.1"/>
    <property type="molecule type" value="Genomic_DNA"/>
</dbReference>
<dbReference type="SUPFAM" id="SSF46785">
    <property type="entry name" value="Winged helix' DNA-binding domain"/>
    <property type="match status" value="1"/>
</dbReference>
<dbReference type="Proteomes" id="UP000241639">
    <property type="component" value="Unassembled WGS sequence"/>
</dbReference>
<dbReference type="PANTHER" id="PTHR42756">
    <property type="entry name" value="TRANSCRIPTIONAL REGULATOR, MARR"/>
    <property type="match status" value="1"/>
</dbReference>
<proteinExistence type="predicted"/>
<dbReference type="SMART" id="SM00347">
    <property type="entry name" value="HTH_MARR"/>
    <property type="match status" value="1"/>
</dbReference>
<dbReference type="InterPro" id="IPR000835">
    <property type="entry name" value="HTH_MarR-typ"/>
</dbReference>
<organism evidence="5 6">
    <name type="scientific">Desmospora activa DSM 45169</name>
    <dbReference type="NCBI Taxonomy" id="1121389"/>
    <lineage>
        <taxon>Bacteria</taxon>
        <taxon>Bacillati</taxon>
        <taxon>Bacillota</taxon>
        <taxon>Bacilli</taxon>
        <taxon>Bacillales</taxon>
        <taxon>Thermoactinomycetaceae</taxon>
        <taxon>Desmospora</taxon>
    </lineage>
</organism>
<name>A0A2T4ZA24_9BACL</name>